<dbReference type="GO" id="GO:0003676">
    <property type="term" value="F:nucleic acid binding"/>
    <property type="evidence" value="ECO:0007669"/>
    <property type="project" value="InterPro"/>
</dbReference>
<dbReference type="GO" id="GO:0009318">
    <property type="term" value="C:exodeoxyribonuclease VII complex"/>
    <property type="evidence" value="ECO:0007669"/>
    <property type="project" value="InterPro"/>
</dbReference>
<evidence type="ECO:0000313" key="2">
    <source>
        <dbReference type="EMBL" id="VAW11447.1"/>
    </source>
</evidence>
<gene>
    <name evidence="2" type="ORF">MNBD_BACTEROID05-960</name>
</gene>
<feature type="domain" description="OB-fold nucleic acid binding" evidence="1">
    <location>
        <begin position="6"/>
        <end position="117"/>
    </location>
</feature>
<dbReference type="PANTHER" id="PTHR30008:SF0">
    <property type="entry name" value="EXODEOXYRIBONUCLEASE 7 LARGE SUBUNIT"/>
    <property type="match status" value="1"/>
</dbReference>
<dbReference type="Pfam" id="PF13742">
    <property type="entry name" value="tRNA_anti_2"/>
    <property type="match status" value="1"/>
</dbReference>
<protein>
    <recommendedName>
        <fullName evidence="1">OB-fold nucleic acid binding domain-containing protein</fullName>
    </recommendedName>
</protein>
<evidence type="ECO:0000259" key="1">
    <source>
        <dbReference type="Pfam" id="PF13742"/>
    </source>
</evidence>
<dbReference type="GO" id="GO:0006308">
    <property type="term" value="P:DNA catabolic process"/>
    <property type="evidence" value="ECO:0007669"/>
    <property type="project" value="InterPro"/>
</dbReference>
<dbReference type="CDD" id="cd04489">
    <property type="entry name" value="ExoVII_LU_OBF"/>
    <property type="match status" value="1"/>
</dbReference>
<organism evidence="2">
    <name type="scientific">hydrothermal vent metagenome</name>
    <dbReference type="NCBI Taxonomy" id="652676"/>
    <lineage>
        <taxon>unclassified sequences</taxon>
        <taxon>metagenomes</taxon>
        <taxon>ecological metagenomes</taxon>
    </lineage>
</organism>
<dbReference type="PANTHER" id="PTHR30008">
    <property type="entry name" value="EXODEOXYRIBONUCLEASE 7 LARGE SUBUNIT"/>
    <property type="match status" value="1"/>
</dbReference>
<dbReference type="InterPro" id="IPR003753">
    <property type="entry name" value="Exonuc_VII_L"/>
</dbReference>
<accession>A0A3B0TDN5</accession>
<sequence>MPEDFYTVSQLNNFIKDVVNAGFPQNIWVCGEIQGFNRNRSKSHIFFELVEKNTQSKLIEAKIGLVIFARNKVQINKLLKTSDNAFELKDDIEVKFSCRVDFYAPHGAMRLIVESIDPTYTLGKLALEKQKLIAKLTNEG</sequence>
<dbReference type="EMBL" id="UOEN01000010">
    <property type="protein sequence ID" value="VAW11447.1"/>
    <property type="molecule type" value="Genomic_DNA"/>
</dbReference>
<name>A0A3B0TDN5_9ZZZZ</name>
<dbReference type="GO" id="GO:0008855">
    <property type="term" value="F:exodeoxyribonuclease VII activity"/>
    <property type="evidence" value="ECO:0007669"/>
    <property type="project" value="InterPro"/>
</dbReference>
<feature type="non-terminal residue" evidence="2">
    <location>
        <position position="140"/>
    </location>
</feature>
<proteinExistence type="predicted"/>
<reference evidence="2" key="1">
    <citation type="submission" date="2018-06" db="EMBL/GenBank/DDBJ databases">
        <authorList>
            <person name="Zhirakovskaya E."/>
        </authorList>
    </citation>
    <scope>NUCLEOTIDE SEQUENCE</scope>
</reference>
<dbReference type="AlphaFoldDB" id="A0A3B0TDN5"/>
<dbReference type="InterPro" id="IPR025824">
    <property type="entry name" value="OB-fold_nuc-bd_dom"/>
</dbReference>